<dbReference type="AlphaFoldDB" id="A0A286RKG9"/>
<accession>A0A286RKG9</accession>
<evidence type="ECO:0000313" key="1">
    <source>
        <dbReference type="EMBL" id="ASV76461.1"/>
    </source>
</evidence>
<proteinExistence type="predicted"/>
<protein>
    <submittedName>
        <fullName evidence="1">Uncharacterized protein</fullName>
    </submittedName>
</protein>
<evidence type="ECO:0000313" key="2">
    <source>
        <dbReference type="Proteomes" id="UP000215086"/>
    </source>
</evidence>
<keyword evidence="2" id="KW-1185">Reference proteome</keyword>
<dbReference type="KEGG" id="ttf:THTE_3860"/>
<organism evidence="1 2">
    <name type="scientific">Thermogutta terrifontis</name>
    <dbReference type="NCBI Taxonomy" id="1331910"/>
    <lineage>
        <taxon>Bacteria</taxon>
        <taxon>Pseudomonadati</taxon>
        <taxon>Planctomycetota</taxon>
        <taxon>Planctomycetia</taxon>
        <taxon>Pirellulales</taxon>
        <taxon>Thermoguttaceae</taxon>
        <taxon>Thermogutta</taxon>
    </lineage>
</organism>
<dbReference type="Proteomes" id="UP000215086">
    <property type="component" value="Chromosome"/>
</dbReference>
<sequence>MLPVFPKVGMAQLLVRVLEAQQWWYDKVLRRWLIGCQFRPVETDLGSALSRALHLACNQRQLGKAPM</sequence>
<reference evidence="1 2" key="1">
    <citation type="journal article" name="Front. Microbiol.">
        <title>Sugar Metabolism of the First Thermophilic Planctomycete Thermogutta terrifontis: Comparative Genomic and Transcriptomic Approaches.</title>
        <authorList>
            <person name="Elcheninov A.G."/>
            <person name="Menzel P."/>
            <person name="Gudbergsdottir S.R."/>
            <person name="Slesarev A.I."/>
            <person name="Kadnikov V.V."/>
            <person name="Krogh A."/>
            <person name="Bonch-Osmolovskaya E.A."/>
            <person name="Peng X."/>
            <person name="Kublanov I.V."/>
        </authorList>
    </citation>
    <scope>NUCLEOTIDE SEQUENCE [LARGE SCALE GENOMIC DNA]</scope>
    <source>
        <strain evidence="1 2">R1</strain>
    </source>
</reference>
<name>A0A286RKG9_9BACT</name>
<dbReference type="EMBL" id="CP018477">
    <property type="protein sequence ID" value="ASV76461.1"/>
    <property type="molecule type" value="Genomic_DNA"/>
</dbReference>
<gene>
    <name evidence="1" type="ORF">THTE_3860</name>
</gene>